<evidence type="ECO:0000313" key="1">
    <source>
        <dbReference type="EMBL" id="KAK4729617.1"/>
    </source>
</evidence>
<sequence>MKQAVSNCNGKIWLFWNNDVDCVVLEEDEQQITCQFNHIELQNQFFITFVYAKCKDNLRRPLWNRMLHQAADQNKAWCSVGDYNVVTSIEEKLGGVPYNMRKSIDFISVIEACGLVDLGLSGQKFTWTNKRGIHHRIWKRLDRALANDTWLEKMPQTTITHLPTVGSDHCPLLMEMCLKEEHHIKYFKFLNC</sequence>
<evidence type="ECO:0000313" key="2">
    <source>
        <dbReference type="Proteomes" id="UP001311915"/>
    </source>
</evidence>
<keyword evidence="2" id="KW-1185">Reference proteome</keyword>
<dbReference type="InterPro" id="IPR036691">
    <property type="entry name" value="Endo/exonu/phosph_ase_sf"/>
</dbReference>
<comment type="caution">
    <text evidence="1">The sequence shown here is derived from an EMBL/GenBank/DDBJ whole genome shotgun (WGS) entry which is preliminary data.</text>
</comment>
<dbReference type="PANTHER" id="PTHR33710">
    <property type="entry name" value="BNAC02G09200D PROTEIN"/>
    <property type="match status" value="1"/>
</dbReference>
<reference evidence="1 2" key="1">
    <citation type="submission" date="2023-10" db="EMBL/GenBank/DDBJ databases">
        <title>Genome-Wide Identification Analysis in wild type Solanum Pinnatisectum Reveals Some Genes Defensing Phytophthora Infestans.</title>
        <authorList>
            <person name="Sun C."/>
        </authorList>
    </citation>
    <scope>NUCLEOTIDE SEQUENCE [LARGE SCALE GENOMIC DNA]</scope>
    <source>
        <strain evidence="1">LQN</strain>
        <tissue evidence="1">Leaf</tissue>
    </source>
</reference>
<dbReference type="PANTHER" id="PTHR33710:SF54">
    <property type="entry name" value="NON-LTR RETROELEMENT REVERSE TRANSCRIPTASE"/>
    <property type="match status" value="1"/>
</dbReference>
<name>A0AAV9LWM9_9SOLN</name>
<dbReference type="EMBL" id="JAWPEI010000004">
    <property type="protein sequence ID" value="KAK4729617.1"/>
    <property type="molecule type" value="Genomic_DNA"/>
</dbReference>
<dbReference type="Proteomes" id="UP001311915">
    <property type="component" value="Unassembled WGS sequence"/>
</dbReference>
<dbReference type="AlphaFoldDB" id="A0AAV9LWM9"/>
<protein>
    <submittedName>
        <fullName evidence="1">Uncharacterized protein</fullName>
    </submittedName>
</protein>
<dbReference type="SUPFAM" id="SSF56219">
    <property type="entry name" value="DNase I-like"/>
    <property type="match status" value="1"/>
</dbReference>
<accession>A0AAV9LWM9</accession>
<gene>
    <name evidence="1" type="ORF">R3W88_022605</name>
</gene>
<proteinExistence type="predicted"/>
<organism evidence="1 2">
    <name type="scientific">Solanum pinnatisectum</name>
    <name type="common">tansyleaf nightshade</name>
    <dbReference type="NCBI Taxonomy" id="50273"/>
    <lineage>
        <taxon>Eukaryota</taxon>
        <taxon>Viridiplantae</taxon>
        <taxon>Streptophyta</taxon>
        <taxon>Embryophyta</taxon>
        <taxon>Tracheophyta</taxon>
        <taxon>Spermatophyta</taxon>
        <taxon>Magnoliopsida</taxon>
        <taxon>eudicotyledons</taxon>
        <taxon>Gunneridae</taxon>
        <taxon>Pentapetalae</taxon>
        <taxon>asterids</taxon>
        <taxon>lamiids</taxon>
        <taxon>Solanales</taxon>
        <taxon>Solanaceae</taxon>
        <taxon>Solanoideae</taxon>
        <taxon>Solaneae</taxon>
        <taxon>Solanum</taxon>
    </lineage>
</organism>
<dbReference type="Gene3D" id="3.60.10.10">
    <property type="entry name" value="Endonuclease/exonuclease/phosphatase"/>
    <property type="match status" value="1"/>
</dbReference>